<dbReference type="Pfam" id="PF02734">
    <property type="entry name" value="Dak2"/>
    <property type="match status" value="1"/>
</dbReference>
<dbReference type="STRING" id="633697.EubceDRAFT1_0212"/>
<dbReference type="Pfam" id="PF13684">
    <property type="entry name" value="FakA-like_C"/>
    <property type="match status" value="1"/>
</dbReference>
<reference evidence="3 4" key="2">
    <citation type="submission" date="2012-02" db="EMBL/GenBank/DDBJ databases">
        <title>Improved High-Quality Draft sequence of Eubacterium cellulosolvens 6.</title>
        <authorList>
            <consortium name="US DOE Joint Genome Institute"/>
            <person name="Lucas S."/>
            <person name="Han J."/>
            <person name="Lapidus A."/>
            <person name="Cheng J.-F."/>
            <person name="Goodwin L."/>
            <person name="Pitluck S."/>
            <person name="Peters L."/>
            <person name="Mikhailova N."/>
            <person name="Gu W."/>
            <person name="Detter J.C."/>
            <person name="Han C."/>
            <person name="Tapia R."/>
            <person name="Land M."/>
            <person name="Hauser L."/>
            <person name="Kyrpides N."/>
            <person name="Ivanova N."/>
            <person name="Pagani I."/>
            <person name="Johnson E."/>
            <person name="Mukhopadhyay B."/>
            <person name="Anderson I."/>
            <person name="Woyke T."/>
        </authorList>
    </citation>
    <scope>NUCLEOTIDE SEQUENCE [LARGE SCALE GENOMIC DNA]</scope>
    <source>
        <strain evidence="3 4">6</strain>
    </source>
</reference>
<evidence type="ECO:0000313" key="3">
    <source>
        <dbReference type="EMBL" id="EIM56072.1"/>
    </source>
</evidence>
<evidence type="ECO:0000259" key="2">
    <source>
        <dbReference type="PROSITE" id="PS51480"/>
    </source>
</evidence>
<dbReference type="PANTHER" id="PTHR33434:SF4">
    <property type="entry name" value="PHOSPHATASE PROTEIN"/>
    <property type="match status" value="1"/>
</dbReference>
<dbReference type="InterPro" id="IPR050270">
    <property type="entry name" value="DegV_domain_contain"/>
</dbReference>
<evidence type="ECO:0000256" key="1">
    <source>
        <dbReference type="SAM" id="Coils"/>
    </source>
</evidence>
<dbReference type="SUPFAM" id="SSF101473">
    <property type="entry name" value="DhaL-like"/>
    <property type="match status" value="1"/>
</dbReference>
<dbReference type="NCBIfam" id="TIGR03599">
    <property type="entry name" value="YloV"/>
    <property type="match status" value="1"/>
</dbReference>
<dbReference type="SMART" id="SM01121">
    <property type="entry name" value="Dak1_2"/>
    <property type="match status" value="1"/>
</dbReference>
<dbReference type="InterPro" id="IPR036117">
    <property type="entry name" value="DhaL_dom_sf"/>
</dbReference>
<protein>
    <submittedName>
        <fullName evidence="3">DAK2 domain fusion protein YloV</fullName>
    </submittedName>
</protein>
<organism evidence="3 4">
    <name type="scientific">Eubacterium cellulosolvens (strain ATCC 43171 / JCM 9499 / 6)</name>
    <name type="common">Cillobacterium cellulosolvens</name>
    <dbReference type="NCBI Taxonomy" id="633697"/>
    <lineage>
        <taxon>Bacteria</taxon>
        <taxon>Bacillati</taxon>
        <taxon>Bacillota</taxon>
        <taxon>Clostridia</taxon>
        <taxon>Eubacteriales</taxon>
        <taxon>Eubacteriaceae</taxon>
        <taxon>Eubacterium</taxon>
    </lineage>
</organism>
<proteinExistence type="predicted"/>
<keyword evidence="1" id="KW-0175">Coiled coil</keyword>
<evidence type="ECO:0000313" key="4">
    <source>
        <dbReference type="Proteomes" id="UP000005753"/>
    </source>
</evidence>
<dbReference type="OrthoDB" id="9760324at2"/>
<gene>
    <name evidence="3" type="ORF">EubceDRAFT1_0212</name>
</gene>
<dbReference type="InterPro" id="IPR033470">
    <property type="entry name" value="FakA-like_C"/>
</dbReference>
<dbReference type="AlphaFoldDB" id="I5AQJ9"/>
<reference evidence="3 4" key="1">
    <citation type="submission" date="2010-08" db="EMBL/GenBank/DDBJ databases">
        <authorList>
            <consortium name="US DOE Joint Genome Institute (JGI-PGF)"/>
            <person name="Lucas S."/>
            <person name="Copeland A."/>
            <person name="Lapidus A."/>
            <person name="Cheng J.-F."/>
            <person name="Bruce D."/>
            <person name="Goodwin L."/>
            <person name="Pitluck S."/>
            <person name="Land M.L."/>
            <person name="Hauser L."/>
            <person name="Chang Y.-J."/>
            <person name="Anderson I.J."/>
            <person name="Johnson E."/>
            <person name="Mulhopadhyay B."/>
            <person name="Kyrpides N."/>
            <person name="Woyke T.J."/>
        </authorList>
    </citation>
    <scope>NUCLEOTIDE SEQUENCE [LARGE SCALE GENOMIC DNA]</scope>
    <source>
        <strain evidence="3 4">6</strain>
    </source>
</reference>
<keyword evidence="4" id="KW-1185">Reference proteome</keyword>
<dbReference type="GO" id="GO:0004371">
    <property type="term" value="F:glycerone kinase activity"/>
    <property type="evidence" value="ECO:0007669"/>
    <property type="project" value="InterPro"/>
</dbReference>
<dbReference type="Proteomes" id="UP000005753">
    <property type="component" value="Chromosome"/>
</dbReference>
<feature type="domain" description="DhaL" evidence="2">
    <location>
        <begin position="9"/>
        <end position="201"/>
    </location>
</feature>
<sequence>MAVQTIDAALFCRMFLTGAHYLDAKKDWINELNVFPVPDGDTGTNMTLTIMSAVREVQNLDEISMKTLSKAISSGSLRGARGNSGVILSQLFRGFTKVIKGEDEITIPMIADACEKACETAYKAVIKPKEGTILTVAKGMAEIARSLVDGQMELEDYVKNIIDYGNQVLAKTPDMLPVLKEAGVVDSGGQGLMTVLEGAYDALMGKEVDLSFDSEGKKEAAEKKEEEELKFAYYMAYDVELQKSLSQAKVDEFRAFLMNAGGSVSLMTENTRMSVKMLASEPGIILTKAQTYGELYNVDVANIKIEHKEKLMKKAVEEAKKQDQQIAKAAEPSKPPKKAGFVAVAAGEGFAEIFKGLGADYVISGGQTMNPSTEDVINAIDQVNAENVFLYPNNKNIIMAANQARALVQEKNIIVIPTKTVPQGITAMLTYDPSQEIAENQDAMNEAVAGVRTAEITYAIRDTTIDDFEIHQGDIMAVGDSGMLTVGKDVDTVAVDAVEKMMDDDAELISIYFGKDYSEENANRLAQQIQEKYSGCDVEVNNGGQPVYYCVISVE</sequence>
<dbReference type="PANTHER" id="PTHR33434">
    <property type="entry name" value="DEGV DOMAIN-CONTAINING PROTEIN DR_1986-RELATED"/>
    <property type="match status" value="1"/>
</dbReference>
<feature type="coiled-coil region" evidence="1">
    <location>
        <begin position="298"/>
        <end position="325"/>
    </location>
</feature>
<dbReference type="InterPro" id="IPR004007">
    <property type="entry name" value="DhaL_dom"/>
</dbReference>
<dbReference type="Pfam" id="PF21645">
    <property type="entry name" value="FakA-like_M"/>
    <property type="match status" value="1"/>
</dbReference>
<dbReference type="SMART" id="SM01120">
    <property type="entry name" value="Dak2"/>
    <property type="match status" value="1"/>
</dbReference>
<dbReference type="EMBL" id="CM001487">
    <property type="protein sequence ID" value="EIM56072.1"/>
    <property type="molecule type" value="Genomic_DNA"/>
</dbReference>
<name>I5AQJ9_EUBC6</name>
<dbReference type="PROSITE" id="PS51480">
    <property type="entry name" value="DHAL"/>
    <property type="match status" value="1"/>
</dbReference>
<accession>I5AQJ9</accession>
<dbReference type="eggNOG" id="COG1461">
    <property type="taxonomic scope" value="Bacteria"/>
</dbReference>
<dbReference type="InterPro" id="IPR019986">
    <property type="entry name" value="YloV-like"/>
</dbReference>
<dbReference type="HOGENOM" id="CLU_017496_1_0_9"/>
<dbReference type="InterPro" id="IPR048394">
    <property type="entry name" value="FakA-like_M"/>
</dbReference>
<dbReference type="Gene3D" id="1.25.40.340">
    <property type="match status" value="1"/>
</dbReference>
<dbReference type="GO" id="GO:0006071">
    <property type="term" value="P:glycerol metabolic process"/>
    <property type="evidence" value="ECO:0007669"/>
    <property type="project" value="InterPro"/>
</dbReference>